<accession>A0A1N6XBS2</accession>
<dbReference type="RefSeq" id="WP_076489851.1">
    <property type="nucleotide sequence ID" value="NZ_FTMS01000022.1"/>
</dbReference>
<evidence type="ECO:0000313" key="2">
    <source>
        <dbReference type="Proteomes" id="UP000186400"/>
    </source>
</evidence>
<dbReference type="EMBL" id="FTMS01000022">
    <property type="protein sequence ID" value="SIQ99808.1"/>
    <property type="molecule type" value="Genomic_DNA"/>
</dbReference>
<reference evidence="1 2" key="1">
    <citation type="submission" date="2017-01" db="EMBL/GenBank/DDBJ databases">
        <authorList>
            <person name="Mah S.A."/>
            <person name="Swanson W.J."/>
            <person name="Moy G.W."/>
            <person name="Vacquier V.D."/>
        </authorList>
    </citation>
    <scope>NUCLEOTIDE SEQUENCE [LARGE SCALE GENOMIC DNA]</scope>
    <source>
        <strain evidence="1 2">ASpG1</strain>
    </source>
</reference>
<proteinExistence type="predicted"/>
<dbReference type="AlphaFoldDB" id="A0A1N6XBS2"/>
<sequence length="404" mass="45214">MKQPRNKWKFRQRFRANAYGWSASTLATQRLKEALSEIKAVKRKDPVAAAEGAIILMERIWPAFAHIDTSSGALGNAAAKAVQELTGIIVAAPVDEDEREQWLQRLQQAIANDGVDYLGEVRDRWGELCGSAERASREADSLLPAVRNVWSQSQGGYFSGTPSCLSCLLVSGRYQELLDLIDEAPFVWWHYRQFGVRALEAMEKIDEAIEYAEQSRSLNDPSVVIARTCEGILLRAGRADEAYLRYAHDAHQAGTYLATCRSIIRTYPNKEPREILQDCIDRTPFEPGKWFAAAKTLGFLDIAAGVASRSPVNITTLLRAARDFSEPNPSFSRASAMAALHWMSQGQYYEITDRDIRQARDLALSAARAEGSQSTLEETSQFITQLAESDGTDEFVRRILQMQR</sequence>
<dbReference type="Proteomes" id="UP000186400">
    <property type="component" value="Unassembled WGS sequence"/>
</dbReference>
<protein>
    <submittedName>
        <fullName evidence="1">Uncharacterized protein</fullName>
    </submittedName>
</protein>
<organism evidence="1 2">
    <name type="scientific">Alkalispirochaeta americana</name>
    <dbReference type="NCBI Taxonomy" id="159291"/>
    <lineage>
        <taxon>Bacteria</taxon>
        <taxon>Pseudomonadati</taxon>
        <taxon>Spirochaetota</taxon>
        <taxon>Spirochaetia</taxon>
        <taxon>Spirochaetales</taxon>
        <taxon>Spirochaetaceae</taxon>
        <taxon>Alkalispirochaeta</taxon>
    </lineage>
</organism>
<gene>
    <name evidence="1" type="ORF">SAMN05920897_12214</name>
</gene>
<dbReference type="OrthoDB" id="7825127at2"/>
<keyword evidence="2" id="KW-1185">Reference proteome</keyword>
<dbReference type="STRING" id="159291.SAMN05920897_12214"/>
<name>A0A1N6XBS2_9SPIO</name>
<evidence type="ECO:0000313" key="1">
    <source>
        <dbReference type="EMBL" id="SIQ99808.1"/>
    </source>
</evidence>